<dbReference type="InterPro" id="IPR009050">
    <property type="entry name" value="Globin-like_sf"/>
</dbReference>
<proteinExistence type="predicted"/>
<dbReference type="EMBL" id="JAQBIE010000003">
    <property type="protein sequence ID" value="MDB6176477.1"/>
    <property type="molecule type" value="Genomic_DNA"/>
</dbReference>
<dbReference type="InterPro" id="IPR012292">
    <property type="entry name" value="Globin/Proto"/>
</dbReference>
<accession>A0ABT4ZBF3</accession>
<name>A0ABT4ZBF3_9RHOB</name>
<organism evidence="1 2">
    <name type="scientific">Paracoccus onchidii</name>
    <dbReference type="NCBI Taxonomy" id="3017813"/>
    <lineage>
        <taxon>Bacteria</taxon>
        <taxon>Pseudomonadati</taxon>
        <taxon>Pseudomonadota</taxon>
        <taxon>Alphaproteobacteria</taxon>
        <taxon>Rhodobacterales</taxon>
        <taxon>Paracoccaceae</taxon>
        <taxon>Paracoccus</taxon>
    </lineage>
</organism>
<reference evidence="1" key="1">
    <citation type="submission" date="2022-12" db="EMBL/GenBank/DDBJ databases">
        <title>Paracoccus onchidii sp. nov., isolated from a marine invertebrate from the South China Sea.</title>
        <authorList>
            <person name="Xu S."/>
            <person name="Liu Z."/>
            <person name="Xu Y."/>
        </authorList>
    </citation>
    <scope>NUCLEOTIDE SEQUENCE</scope>
    <source>
        <strain evidence="1">Z330</strain>
    </source>
</reference>
<protein>
    <submittedName>
        <fullName evidence="1">Group III truncated hemoglobin</fullName>
    </submittedName>
</protein>
<dbReference type="CDD" id="cd08916">
    <property type="entry name" value="TrHb3_P"/>
    <property type="match status" value="1"/>
</dbReference>
<dbReference type="Proteomes" id="UP001165641">
    <property type="component" value="Unassembled WGS sequence"/>
</dbReference>
<dbReference type="Gene3D" id="1.10.490.10">
    <property type="entry name" value="Globins"/>
    <property type="match status" value="1"/>
</dbReference>
<dbReference type="RefSeq" id="WP_271887608.1">
    <property type="nucleotide sequence ID" value="NZ_JAQBIE010000003.1"/>
</dbReference>
<dbReference type="SUPFAM" id="SSF46458">
    <property type="entry name" value="Globin-like"/>
    <property type="match status" value="1"/>
</dbReference>
<keyword evidence="2" id="KW-1185">Reference proteome</keyword>
<sequence length="133" mass="14685">MLPPRFPINAAQIDHVVALFYASVRRHEVLGPIFAAHVTDWPAHEAKIAGFWKKAILHEAGYDGNPMQVHMATGDVRGDHFAIWLALFDQTLDRALPGDTARGWSALAHRIGRGLRMGVEDLSRSTSAPPRLS</sequence>
<comment type="caution">
    <text evidence="1">The sequence shown here is derived from an EMBL/GenBank/DDBJ whole genome shotgun (WGS) entry which is preliminary data.</text>
</comment>
<evidence type="ECO:0000313" key="1">
    <source>
        <dbReference type="EMBL" id="MDB6176477.1"/>
    </source>
</evidence>
<gene>
    <name evidence="1" type="ORF">PAF17_03040</name>
</gene>
<evidence type="ECO:0000313" key="2">
    <source>
        <dbReference type="Proteomes" id="UP001165641"/>
    </source>
</evidence>